<name>X6NIF0_RETFI</name>
<evidence type="ECO:0000313" key="2">
    <source>
        <dbReference type="EMBL" id="ETO26100.1"/>
    </source>
</evidence>
<dbReference type="InterPro" id="IPR044926">
    <property type="entry name" value="RGS_subdomain_2"/>
</dbReference>
<feature type="region of interest" description="Disordered" evidence="1">
    <location>
        <begin position="88"/>
        <end position="109"/>
    </location>
</feature>
<dbReference type="EMBL" id="ASPP01008087">
    <property type="protein sequence ID" value="ETO26100.1"/>
    <property type="molecule type" value="Genomic_DNA"/>
</dbReference>
<dbReference type="InterPro" id="IPR036305">
    <property type="entry name" value="RGS_sf"/>
</dbReference>
<evidence type="ECO:0000313" key="3">
    <source>
        <dbReference type="Proteomes" id="UP000023152"/>
    </source>
</evidence>
<accession>X6NIF0</accession>
<dbReference type="Gene3D" id="1.10.167.10">
    <property type="entry name" value="Regulator of G-protein Signalling 4, domain 2"/>
    <property type="match status" value="1"/>
</dbReference>
<dbReference type="Proteomes" id="UP000023152">
    <property type="component" value="Unassembled WGS sequence"/>
</dbReference>
<evidence type="ECO:0000256" key="1">
    <source>
        <dbReference type="SAM" id="MobiDB-lite"/>
    </source>
</evidence>
<feature type="compositionally biased region" description="Polar residues" evidence="1">
    <location>
        <begin position="92"/>
        <end position="105"/>
    </location>
</feature>
<organism evidence="2 3">
    <name type="scientific">Reticulomyxa filosa</name>
    <dbReference type="NCBI Taxonomy" id="46433"/>
    <lineage>
        <taxon>Eukaryota</taxon>
        <taxon>Sar</taxon>
        <taxon>Rhizaria</taxon>
        <taxon>Retaria</taxon>
        <taxon>Foraminifera</taxon>
        <taxon>Monothalamids</taxon>
        <taxon>Reticulomyxidae</taxon>
        <taxon>Reticulomyxa</taxon>
    </lineage>
</organism>
<sequence length="272" mass="30881">MQRWELVQPEISVVLKSNNTSPLLSDTPANEDITLDHKVPVTLQIDLGAPVVERSEKSVSKTKKDESAAVQLTPVPLFEETSYHHPAVLDQPVTSKGNEQPNVNASEEPERFGKKLLDSMVGLSQLRLSPGNNNTIEKSSSFISSRLEDFKWVRVPQAVKQYNIHEYWQYLMYKYFFPSASLQINIPGGLRAQIMATNKFKGKSADKSSSELKTLYEELCHDVRKELWALMSASFTRFYSTPKFKVFAQNYSKTPLSRRSVIKLPEPTNIKI</sequence>
<reference evidence="2 3" key="1">
    <citation type="journal article" date="2013" name="Curr. Biol.">
        <title>The Genome of the Foraminiferan Reticulomyxa filosa.</title>
        <authorList>
            <person name="Glockner G."/>
            <person name="Hulsmann N."/>
            <person name="Schleicher M."/>
            <person name="Noegel A.A."/>
            <person name="Eichinger L."/>
            <person name="Gallinger C."/>
            <person name="Pawlowski J."/>
            <person name="Sierra R."/>
            <person name="Euteneuer U."/>
            <person name="Pillet L."/>
            <person name="Moustafa A."/>
            <person name="Platzer M."/>
            <person name="Groth M."/>
            <person name="Szafranski K."/>
            <person name="Schliwa M."/>
        </authorList>
    </citation>
    <scope>NUCLEOTIDE SEQUENCE [LARGE SCALE GENOMIC DNA]</scope>
</reference>
<protein>
    <recommendedName>
        <fullName evidence="4">RGS domain-containing protein</fullName>
    </recommendedName>
</protein>
<dbReference type="SUPFAM" id="SSF48097">
    <property type="entry name" value="Regulator of G-protein signaling, RGS"/>
    <property type="match status" value="1"/>
</dbReference>
<keyword evidence="3" id="KW-1185">Reference proteome</keyword>
<gene>
    <name evidence="2" type="ORF">RFI_11038</name>
</gene>
<dbReference type="AlphaFoldDB" id="X6NIF0"/>
<proteinExistence type="predicted"/>
<evidence type="ECO:0008006" key="4">
    <source>
        <dbReference type="Google" id="ProtNLM"/>
    </source>
</evidence>
<comment type="caution">
    <text evidence="2">The sequence shown here is derived from an EMBL/GenBank/DDBJ whole genome shotgun (WGS) entry which is preliminary data.</text>
</comment>